<keyword evidence="4" id="KW-1185">Reference proteome</keyword>
<dbReference type="SUPFAM" id="SSF89733">
    <property type="entry name" value="L-sulfolactate dehydrogenase-like"/>
    <property type="match status" value="1"/>
</dbReference>
<sequence length="354" mass="38100">MAIGTINVPPSRAQEWTTQVLEQVGVKHEHASIVAKALVLADLRGVDTHGINRLPGYLDRIKAGSLNISPSLQIEQKTPVMACLDAESSFGFVAGHTAINHSIQMAETFGIGITAVRNSSHFGMAATYLLQAIEKGFAAMVFTNASRSMPPWGSKEPLLGTSPMAIGFHGGEKGDFVLDMSPSVVARGKVRKAARRGEQIPEGWMLDAEGRATTDPHAALKGTVLPIGGPKGSGLAAMMDIFGGLITGASFAGDVNDQYSDVTKPQGVGHWFMVFKPEAFLGSREEYLERMDTLMDRIRDCAPAEGVTRIYTPGEIEADRQKTREKTGIPYTPQEVEALHDFAASLECSARLFE</sequence>
<organism evidence="3 4">
    <name type="scientific">Zasmidium cellare</name>
    <name type="common">Wine cellar mold</name>
    <name type="synonym">Racodium cellare</name>
    <dbReference type="NCBI Taxonomy" id="395010"/>
    <lineage>
        <taxon>Eukaryota</taxon>
        <taxon>Fungi</taxon>
        <taxon>Dikarya</taxon>
        <taxon>Ascomycota</taxon>
        <taxon>Pezizomycotina</taxon>
        <taxon>Dothideomycetes</taxon>
        <taxon>Dothideomycetidae</taxon>
        <taxon>Mycosphaerellales</taxon>
        <taxon>Mycosphaerellaceae</taxon>
        <taxon>Zasmidium</taxon>
    </lineage>
</organism>
<evidence type="ECO:0000256" key="1">
    <source>
        <dbReference type="ARBA" id="ARBA00006056"/>
    </source>
</evidence>
<dbReference type="Pfam" id="PF02615">
    <property type="entry name" value="Ldh_2"/>
    <property type="match status" value="1"/>
</dbReference>
<evidence type="ECO:0000313" key="3">
    <source>
        <dbReference type="EMBL" id="KAK4505934.1"/>
    </source>
</evidence>
<dbReference type="InterPro" id="IPR036111">
    <property type="entry name" value="Mal/L-sulfo/L-lacto_DH-like_sf"/>
</dbReference>
<comment type="caution">
    <text evidence="3">The sequence shown here is derived from an EMBL/GenBank/DDBJ whole genome shotgun (WGS) entry which is preliminary data.</text>
</comment>
<dbReference type="Proteomes" id="UP001305779">
    <property type="component" value="Unassembled WGS sequence"/>
</dbReference>
<gene>
    <name evidence="3" type="ORF">PRZ48_003899</name>
</gene>
<evidence type="ECO:0008006" key="5">
    <source>
        <dbReference type="Google" id="ProtNLM"/>
    </source>
</evidence>
<dbReference type="EMBL" id="JAXOVC010000002">
    <property type="protein sequence ID" value="KAK4505934.1"/>
    <property type="molecule type" value="Genomic_DNA"/>
</dbReference>
<dbReference type="Gene3D" id="1.10.1530.10">
    <property type="match status" value="1"/>
</dbReference>
<protein>
    <recommendedName>
        <fullName evidence="5">Malate dehydrogenase</fullName>
    </recommendedName>
</protein>
<dbReference type="InterPro" id="IPR043144">
    <property type="entry name" value="Mal/L-sulf/L-lact_DH-like_ah"/>
</dbReference>
<dbReference type="Gene3D" id="3.30.1370.60">
    <property type="entry name" value="Hypothetical oxidoreductase yiak, domain 2"/>
    <property type="match status" value="1"/>
</dbReference>
<name>A0ABR0EX52_ZASCE</name>
<keyword evidence="2" id="KW-0560">Oxidoreductase</keyword>
<comment type="similarity">
    <text evidence="1">Belongs to the LDH2/MDH2 oxidoreductase family.</text>
</comment>
<evidence type="ECO:0000313" key="4">
    <source>
        <dbReference type="Proteomes" id="UP001305779"/>
    </source>
</evidence>
<dbReference type="PANTHER" id="PTHR11091">
    <property type="entry name" value="OXIDOREDUCTASE-RELATED"/>
    <property type="match status" value="1"/>
</dbReference>
<dbReference type="InterPro" id="IPR003767">
    <property type="entry name" value="Malate/L-lactate_DH-like"/>
</dbReference>
<evidence type="ECO:0000256" key="2">
    <source>
        <dbReference type="ARBA" id="ARBA00023002"/>
    </source>
</evidence>
<reference evidence="3 4" key="1">
    <citation type="journal article" date="2023" name="G3 (Bethesda)">
        <title>A chromosome-level genome assembly of Zasmidium syzygii isolated from banana leaves.</title>
        <authorList>
            <person name="van Westerhoven A.C."/>
            <person name="Mehrabi R."/>
            <person name="Talebi R."/>
            <person name="Steentjes M.B.F."/>
            <person name="Corcolon B."/>
            <person name="Chong P.A."/>
            <person name="Kema G.H.J."/>
            <person name="Seidl M.F."/>
        </authorList>
    </citation>
    <scope>NUCLEOTIDE SEQUENCE [LARGE SCALE GENOMIC DNA]</scope>
    <source>
        <strain evidence="3 4">P124</strain>
    </source>
</reference>
<proteinExistence type="inferred from homology"/>
<dbReference type="InterPro" id="IPR043143">
    <property type="entry name" value="Mal/L-sulf/L-lact_DH-like_NADP"/>
</dbReference>
<accession>A0ABR0EX52</accession>
<dbReference type="PANTHER" id="PTHR11091:SF0">
    <property type="entry name" value="MALATE DEHYDROGENASE"/>
    <property type="match status" value="1"/>
</dbReference>